<accession>A0A367UD08</accession>
<evidence type="ECO:0000259" key="5">
    <source>
        <dbReference type="Pfam" id="PF00669"/>
    </source>
</evidence>
<evidence type="ECO:0000256" key="4">
    <source>
        <dbReference type="ARBA" id="ARBA00023143"/>
    </source>
</evidence>
<keyword evidence="7" id="KW-1185">Reference proteome</keyword>
<protein>
    <recommendedName>
        <fullName evidence="5">Flagellin N-terminal domain-containing protein</fullName>
    </recommendedName>
</protein>
<dbReference type="Gene3D" id="1.20.1330.10">
    <property type="entry name" value="f41 fragment of flagellin, N-terminal domain"/>
    <property type="match status" value="2"/>
</dbReference>
<dbReference type="GO" id="GO:0005198">
    <property type="term" value="F:structural molecule activity"/>
    <property type="evidence" value="ECO:0007669"/>
    <property type="project" value="InterPro"/>
</dbReference>
<proteinExistence type="inferred from homology"/>
<dbReference type="Proteomes" id="UP000252419">
    <property type="component" value="Unassembled WGS sequence"/>
</dbReference>
<dbReference type="EMBL" id="JPWA01000010">
    <property type="protein sequence ID" value="RCK06108.1"/>
    <property type="molecule type" value="Genomic_DNA"/>
</dbReference>
<dbReference type="GO" id="GO:0009288">
    <property type="term" value="C:bacterial-type flagellum"/>
    <property type="evidence" value="ECO:0007669"/>
    <property type="project" value="UniProtKB-SubCell"/>
</dbReference>
<evidence type="ECO:0000313" key="6">
    <source>
        <dbReference type="EMBL" id="RCK06108.1"/>
    </source>
</evidence>
<evidence type="ECO:0000313" key="7">
    <source>
        <dbReference type="Proteomes" id="UP000252419"/>
    </source>
</evidence>
<evidence type="ECO:0000256" key="2">
    <source>
        <dbReference type="ARBA" id="ARBA00004613"/>
    </source>
</evidence>
<dbReference type="GO" id="GO:0005576">
    <property type="term" value="C:extracellular region"/>
    <property type="evidence" value="ECO:0007669"/>
    <property type="project" value="UniProtKB-SubCell"/>
</dbReference>
<evidence type="ECO:0000256" key="1">
    <source>
        <dbReference type="ARBA" id="ARBA00004365"/>
    </source>
</evidence>
<comment type="subcellular location">
    <subcellularLocation>
        <location evidence="1">Bacterial flagellum</location>
    </subcellularLocation>
    <subcellularLocation>
        <location evidence="2">Secreted</location>
    </subcellularLocation>
</comment>
<sequence length="408" mass="43319">MVTRVATYTSHTLLSNLALKNASKVADLNTQASSGYKSREYSGIAESTQRLLNLEAEYTRTDQYLRNATQAKLRLQSMETAVDEMTSVAVKMKTLLIQALSANQSDDVNLDNEATQAMQQLAGLLNTNLDGRFLFAGGRSDQPAVDIDKIYPADNYASGETSISAADTLASLGVTDGTIEIVSSDSDGNTVTTNIPYVAATTTIGDLINTINGNTANGATSSLRPVSSGGSPRLNIENVGNGSITLNEIGGGNILEALGLTKIPNPRNDTAYYSGDQQVLSTRVDKNYDISYGILADAPAFQSLIQGLGIAAGTTDQEALGQALDHINDAIENLPNIQGKIGLDIANLERFEGSHADFKVFASQAIADIEGVDIPLTLVELAQHETALNASFMTISRSSELSLVNYLR</sequence>
<reference evidence="6 7" key="1">
    <citation type="submission" date="2014-07" db="EMBL/GenBank/DDBJ databases">
        <title>Draft genome sequence of Thalassospira xianhensis P-4 (MCCC 1A02616).</title>
        <authorList>
            <person name="Lai Q."/>
            <person name="Shao Z."/>
        </authorList>
    </citation>
    <scope>NUCLEOTIDE SEQUENCE [LARGE SCALE GENOMIC DNA]</scope>
    <source>
        <strain evidence="6 7">MCCC 1A02616</strain>
    </source>
</reference>
<evidence type="ECO:0000256" key="3">
    <source>
        <dbReference type="ARBA" id="ARBA00005709"/>
    </source>
</evidence>
<organism evidence="6 7">
    <name type="scientific">Thalassospira xianhensis MCCC 1A02616</name>
    <dbReference type="NCBI Taxonomy" id="1177929"/>
    <lineage>
        <taxon>Bacteria</taxon>
        <taxon>Pseudomonadati</taxon>
        <taxon>Pseudomonadota</taxon>
        <taxon>Alphaproteobacteria</taxon>
        <taxon>Rhodospirillales</taxon>
        <taxon>Thalassospiraceae</taxon>
        <taxon>Thalassospira</taxon>
    </lineage>
</organism>
<name>A0A367UD08_9PROT</name>
<dbReference type="InterPro" id="IPR001492">
    <property type="entry name" value="Flagellin"/>
</dbReference>
<keyword evidence="4" id="KW-0975">Bacterial flagellum</keyword>
<dbReference type="InterPro" id="IPR001029">
    <property type="entry name" value="Flagellin_N"/>
</dbReference>
<dbReference type="AlphaFoldDB" id="A0A367UD08"/>
<dbReference type="RefSeq" id="WP_114121803.1">
    <property type="nucleotide sequence ID" value="NZ_JPWA01000010.1"/>
</dbReference>
<dbReference type="Pfam" id="PF00669">
    <property type="entry name" value="Flagellin_N"/>
    <property type="match status" value="1"/>
</dbReference>
<dbReference type="PANTHER" id="PTHR42792:SF1">
    <property type="entry name" value="FLAGELLAR HOOK-ASSOCIATED PROTEIN 3"/>
    <property type="match status" value="1"/>
</dbReference>
<gene>
    <name evidence="6" type="ORF">TH5_10720</name>
</gene>
<comment type="similarity">
    <text evidence="3">Belongs to the bacterial flagellin family.</text>
</comment>
<feature type="domain" description="Flagellin N-terminal" evidence="5">
    <location>
        <begin position="7"/>
        <end position="137"/>
    </location>
</feature>
<dbReference type="PANTHER" id="PTHR42792">
    <property type="entry name" value="FLAGELLIN"/>
    <property type="match status" value="1"/>
</dbReference>
<dbReference type="SUPFAM" id="SSF64518">
    <property type="entry name" value="Phase 1 flagellin"/>
    <property type="match status" value="1"/>
</dbReference>
<comment type="caution">
    <text evidence="6">The sequence shown here is derived from an EMBL/GenBank/DDBJ whole genome shotgun (WGS) entry which is preliminary data.</text>
</comment>